<gene>
    <name evidence="1" type="ORF">DHETER_LOCUS2109</name>
</gene>
<accession>A0ACA9KLA2</accession>
<comment type="caution">
    <text evidence="1">The sequence shown here is derived from an EMBL/GenBank/DDBJ whole genome shotgun (WGS) entry which is preliminary data.</text>
</comment>
<sequence length="85" mass="9499">MSGSNVKLRAQEKDIFAKIKEQAKGITTAADNFIKQFERGDEFVFSAELTKQFVLAEISILVNPVLDAKEKVLSVLLLALLKKFN</sequence>
<reference evidence="1" key="1">
    <citation type="submission" date="2021-06" db="EMBL/GenBank/DDBJ databases">
        <authorList>
            <person name="Kallberg Y."/>
            <person name="Tangrot J."/>
            <person name="Rosling A."/>
        </authorList>
    </citation>
    <scope>NUCLEOTIDE SEQUENCE</scope>
    <source>
        <strain evidence="1">IL203A</strain>
    </source>
</reference>
<proteinExistence type="predicted"/>
<protein>
    <submittedName>
        <fullName evidence="1">13312_t:CDS:1</fullName>
    </submittedName>
</protein>
<name>A0ACA9KLA2_9GLOM</name>
<organism evidence="1 2">
    <name type="scientific">Dentiscutata heterogama</name>
    <dbReference type="NCBI Taxonomy" id="1316150"/>
    <lineage>
        <taxon>Eukaryota</taxon>
        <taxon>Fungi</taxon>
        <taxon>Fungi incertae sedis</taxon>
        <taxon>Mucoromycota</taxon>
        <taxon>Glomeromycotina</taxon>
        <taxon>Glomeromycetes</taxon>
        <taxon>Diversisporales</taxon>
        <taxon>Gigasporaceae</taxon>
        <taxon>Dentiscutata</taxon>
    </lineage>
</organism>
<dbReference type="Proteomes" id="UP000789702">
    <property type="component" value="Unassembled WGS sequence"/>
</dbReference>
<evidence type="ECO:0000313" key="2">
    <source>
        <dbReference type="Proteomes" id="UP000789702"/>
    </source>
</evidence>
<keyword evidence="2" id="KW-1185">Reference proteome</keyword>
<dbReference type="EMBL" id="CAJVPU010001435">
    <property type="protein sequence ID" value="CAG8480548.1"/>
    <property type="molecule type" value="Genomic_DNA"/>
</dbReference>
<evidence type="ECO:0000313" key="1">
    <source>
        <dbReference type="EMBL" id="CAG8480548.1"/>
    </source>
</evidence>